<keyword evidence="3 7" id="KW-0032">Aminotransferase</keyword>
<comment type="similarity">
    <text evidence="2">Belongs to the class-I pyridoxal-phosphate-dependent aminotransferase family.</text>
</comment>
<dbReference type="PANTHER" id="PTHR42790">
    <property type="entry name" value="AMINOTRANSFERASE"/>
    <property type="match status" value="1"/>
</dbReference>
<evidence type="ECO:0000256" key="1">
    <source>
        <dbReference type="ARBA" id="ARBA00001933"/>
    </source>
</evidence>
<accession>A0AAF0DSC6</accession>
<dbReference type="SUPFAM" id="SSF53383">
    <property type="entry name" value="PLP-dependent transferases"/>
    <property type="match status" value="1"/>
</dbReference>
<sequence length="476" mass="52516">MPLDLPSLLSQSSCDRPLSAIRGLLPLESRPGLISLLAGKPNPSGFPFDSITLRLKPTVEGSKDAQGNPVQITIDGSDLERVLQYGSTNGDVMLQRELTKLISRVHHRTRDNGEPDGVFALAIGSGSQDLLYKTISILFNPQDTVLVESPVYPGFLPELETHRVKAVGISTDEQGLSSQALRDTLKSWNSSDATKELRFPKAIYTVPTGANPAGTTASTERKREILAIAREYGLLVLEDDPYYFLTFENMSEDALKQERALSYFALEREDADKWGYGYVLRFESFSKILSAGMRVGFMMGPPTLVNAVVALTASSNLHASGPAQAMAGELMQYWGTDGFLRHTHNVARMYKERRDMFGRQLDTILGRGEDGKQAPIATYVTPVAGMFYWIKLHLPPTDGAPEGDSYRVISEKALEFGVLAMPGGAFFVDKRKTPYVRTSFSLIEPQDAHEALLRLRRAVESAWKDAGYNEIPAMNT</sequence>
<evidence type="ECO:0000313" key="8">
    <source>
        <dbReference type="Proteomes" id="UP001216638"/>
    </source>
</evidence>
<evidence type="ECO:0000256" key="5">
    <source>
        <dbReference type="ARBA" id="ARBA00022898"/>
    </source>
</evidence>
<reference evidence="7" key="1">
    <citation type="submission" date="2023-03" db="EMBL/GenBank/DDBJ databases">
        <title>Mating type loci evolution in Malassezia.</title>
        <authorList>
            <person name="Coelho M.A."/>
        </authorList>
    </citation>
    <scope>NUCLEOTIDE SEQUENCE</scope>
    <source>
        <strain evidence="7">CBS 14135</strain>
    </source>
</reference>
<dbReference type="Gene3D" id="3.40.640.10">
    <property type="entry name" value="Type I PLP-dependent aspartate aminotransferase-like (Major domain)"/>
    <property type="match status" value="1"/>
</dbReference>
<dbReference type="InterPro" id="IPR050859">
    <property type="entry name" value="Class-I_PLP-dep_aminotransf"/>
</dbReference>
<dbReference type="InterPro" id="IPR015424">
    <property type="entry name" value="PyrdxlP-dep_Trfase"/>
</dbReference>
<keyword evidence="8" id="KW-1185">Reference proteome</keyword>
<dbReference type="GO" id="GO:0050362">
    <property type="term" value="F:L-tryptophan:2-oxoglutarate aminotransferase activity"/>
    <property type="evidence" value="ECO:0007669"/>
    <property type="project" value="UniProtKB-EC"/>
</dbReference>
<dbReference type="CDD" id="cd00609">
    <property type="entry name" value="AAT_like"/>
    <property type="match status" value="1"/>
</dbReference>
<dbReference type="AlphaFoldDB" id="A0AAF0DSC6"/>
<dbReference type="InterPro" id="IPR015421">
    <property type="entry name" value="PyrdxlP-dep_Trfase_major"/>
</dbReference>
<gene>
    <name evidence="7" type="ORF">MBRA1_001947</name>
</gene>
<keyword evidence="4 7" id="KW-0808">Transferase</keyword>
<dbReference type="PANTHER" id="PTHR42790:SF19">
    <property type="entry name" value="KYNURENINE_ALPHA-AMINOADIPATE AMINOTRANSFERASE, MITOCHONDRIAL"/>
    <property type="match status" value="1"/>
</dbReference>
<protein>
    <submittedName>
        <fullName evidence="7">Tryptophan transaminase</fullName>
        <ecNumber evidence="7">2.6.1.27</ecNumber>
    </submittedName>
</protein>
<name>A0AAF0DSC6_9BASI</name>
<feature type="domain" description="Aminotransferase class I/classII large" evidence="6">
    <location>
        <begin position="80"/>
        <end position="452"/>
    </location>
</feature>
<proteinExistence type="inferred from homology"/>
<comment type="cofactor">
    <cofactor evidence="1">
        <name>pyridoxal 5'-phosphate</name>
        <dbReference type="ChEBI" id="CHEBI:597326"/>
    </cofactor>
</comment>
<evidence type="ECO:0000256" key="4">
    <source>
        <dbReference type="ARBA" id="ARBA00022679"/>
    </source>
</evidence>
<evidence type="ECO:0000256" key="3">
    <source>
        <dbReference type="ARBA" id="ARBA00022576"/>
    </source>
</evidence>
<dbReference type="GO" id="GO:0030170">
    <property type="term" value="F:pyridoxal phosphate binding"/>
    <property type="evidence" value="ECO:0007669"/>
    <property type="project" value="InterPro"/>
</dbReference>
<organism evidence="7 8">
    <name type="scientific">Malassezia brasiliensis</name>
    <dbReference type="NCBI Taxonomy" id="1821822"/>
    <lineage>
        <taxon>Eukaryota</taxon>
        <taxon>Fungi</taxon>
        <taxon>Dikarya</taxon>
        <taxon>Basidiomycota</taxon>
        <taxon>Ustilaginomycotina</taxon>
        <taxon>Malasseziomycetes</taxon>
        <taxon>Malasseziales</taxon>
        <taxon>Malasseziaceae</taxon>
        <taxon>Malassezia</taxon>
    </lineage>
</organism>
<evidence type="ECO:0000259" key="6">
    <source>
        <dbReference type="Pfam" id="PF00155"/>
    </source>
</evidence>
<dbReference type="EC" id="2.6.1.27" evidence="7"/>
<dbReference type="Proteomes" id="UP001216638">
    <property type="component" value="Chromosome 2"/>
</dbReference>
<evidence type="ECO:0000313" key="7">
    <source>
        <dbReference type="EMBL" id="WFC95300.1"/>
    </source>
</evidence>
<dbReference type="InterPro" id="IPR004839">
    <property type="entry name" value="Aminotransferase_I/II_large"/>
</dbReference>
<dbReference type="GO" id="GO:1901605">
    <property type="term" value="P:alpha-amino acid metabolic process"/>
    <property type="evidence" value="ECO:0007669"/>
    <property type="project" value="TreeGrafter"/>
</dbReference>
<evidence type="ECO:0000256" key="2">
    <source>
        <dbReference type="ARBA" id="ARBA00007441"/>
    </source>
</evidence>
<keyword evidence="5" id="KW-0663">Pyridoxal phosphate</keyword>
<dbReference type="Pfam" id="PF00155">
    <property type="entry name" value="Aminotran_1_2"/>
    <property type="match status" value="1"/>
</dbReference>
<dbReference type="EMBL" id="CP119952">
    <property type="protein sequence ID" value="WFC95300.1"/>
    <property type="molecule type" value="Genomic_DNA"/>
</dbReference>